<gene>
    <name evidence="1" type="ORF">ENR64_05980</name>
</gene>
<dbReference type="EMBL" id="DSRU01000068">
    <property type="protein sequence ID" value="HFM97308.1"/>
    <property type="molecule type" value="Genomic_DNA"/>
</dbReference>
<sequence>MKRKYWFYKFRLADQLLTSFGILLLLAGGISLGLNYYLHQANLEKEVQMKAISITRSLQIAVKTTRLERIEEIRQIVAEYTTLPGVLEVVVLDATGNTLAHTDHDEGDQPYEAVHPELKSAIQKARNTKTDVYQGMLLHGQPALVHILPFTIDPALQAGSPAIAISVLDLKLTEILHQFQQGVAKEGKI</sequence>
<organism evidence="1">
    <name type="scientific">Oscillatoriales cyanobacterium SpSt-418</name>
    <dbReference type="NCBI Taxonomy" id="2282169"/>
    <lineage>
        <taxon>Bacteria</taxon>
        <taxon>Bacillati</taxon>
        <taxon>Cyanobacteriota</taxon>
        <taxon>Cyanophyceae</taxon>
        <taxon>Oscillatoriophycideae</taxon>
        <taxon>Oscillatoriales</taxon>
    </lineage>
</organism>
<evidence type="ECO:0008006" key="2">
    <source>
        <dbReference type="Google" id="ProtNLM"/>
    </source>
</evidence>
<comment type="caution">
    <text evidence="1">The sequence shown here is derived from an EMBL/GenBank/DDBJ whole genome shotgun (WGS) entry which is preliminary data.</text>
</comment>
<reference evidence="1" key="1">
    <citation type="journal article" date="2020" name="mSystems">
        <title>Genome- and Community-Level Interaction Insights into Carbon Utilization and Element Cycling Functions of Hydrothermarchaeota in Hydrothermal Sediment.</title>
        <authorList>
            <person name="Zhou Z."/>
            <person name="Liu Y."/>
            <person name="Xu W."/>
            <person name="Pan J."/>
            <person name="Luo Z.H."/>
            <person name="Li M."/>
        </authorList>
    </citation>
    <scope>NUCLEOTIDE SEQUENCE [LARGE SCALE GENOMIC DNA]</scope>
    <source>
        <strain evidence="1">SpSt-418</strain>
    </source>
</reference>
<accession>A0A7C3KDB9</accession>
<dbReference type="AlphaFoldDB" id="A0A7C3KDB9"/>
<proteinExistence type="predicted"/>
<protein>
    <recommendedName>
        <fullName evidence="2">Single cache domain-containing protein</fullName>
    </recommendedName>
</protein>
<evidence type="ECO:0000313" key="1">
    <source>
        <dbReference type="EMBL" id="HFM97308.1"/>
    </source>
</evidence>
<name>A0A7C3KDB9_9CYAN</name>